<dbReference type="Pfam" id="PF01981">
    <property type="entry name" value="PTH2"/>
    <property type="match status" value="1"/>
</dbReference>
<sequence>MSAAGDSAAQGEDDGPILQYVILRADLWHEQKWPLGSIVTQGAHAAVAAVWVSRDAEHTQQYCTGDALNHMHKVTLEVKGETQLRNLAEKLEEAGIQHKLWMEQPEDIPTCIATVPLPKAQVHPHVKRLKLCKGG</sequence>
<dbReference type="InterPro" id="IPR042237">
    <property type="entry name" value="PTRHD1"/>
</dbReference>
<dbReference type="EC" id="3.1.1.29" evidence="1"/>
<proteinExistence type="predicted"/>
<organism evidence="4 5">
    <name type="scientific">Symbiochloris irregularis</name>
    <dbReference type="NCBI Taxonomy" id="706552"/>
    <lineage>
        <taxon>Eukaryota</taxon>
        <taxon>Viridiplantae</taxon>
        <taxon>Chlorophyta</taxon>
        <taxon>core chlorophytes</taxon>
        <taxon>Trebouxiophyceae</taxon>
        <taxon>Trebouxiales</taxon>
        <taxon>Trebouxiaceae</taxon>
        <taxon>Symbiochloris</taxon>
    </lineage>
</organism>
<comment type="catalytic activity">
    <reaction evidence="3">
        <text>an N-acyl-L-alpha-aminoacyl-tRNA + H2O = an N-acyl-L-amino acid + a tRNA + H(+)</text>
        <dbReference type="Rhea" id="RHEA:54448"/>
        <dbReference type="Rhea" id="RHEA-COMP:10123"/>
        <dbReference type="Rhea" id="RHEA-COMP:13883"/>
        <dbReference type="ChEBI" id="CHEBI:15377"/>
        <dbReference type="ChEBI" id="CHEBI:15378"/>
        <dbReference type="ChEBI" id="CHEBI:59874"/>
        <dbReference type="ChEBI" id="CHEBI:78442"/>
        <dbReference type="ChEBI" id="CHEBI:138191"/>
        <dbReference type="EC" id="3.1.1.29"/>
    </reaction>
</comment>
<dbReference type="GO" id="GO:0004045">
    <property type="term" value="F:peptidyl-tRNA hydrolase activity"/>
    <property type="evidence" value="ECO:0007669"/>
    <property type="project" value="UniProtKB-EC"/>
</dbReference>
<protein>
    <recommendedName>
        <fullName evidence="1">peptidyl-tRNA hydrolase</fullName>
        <ecNumber evidence="1">3.1.1.29</ecNumber>
    </recommendedName>
</protein>
<comment type="caution">
    <text evidence="4">The sequence shown here is derived from an EMBL/GenBank/DDBJ whole genome shotgun (WGS) entry which is preliminary data.</text>
</comment>
<keyword evidence="2" id="KW-0378">Hydrolase</keyword>
<evidence type="ECO:0000256" key="1">
    <source>
        <dbReference type="ARBA" id="ARBA00013260"/>
    </source>
</evidence>
<name>A0AAW1PJD6_9CHLO</name>
<dbReference type="EMBL" id="JALJOQ010000017">
    <property type="protein sequence ID" value="KAK9809694.1"/>
    <property type="molecule type" value="Genomic_DNA"/>
</dbReference>
<evidence type="ECO:0000256" key="2">
    <source>
        <dbReference type="ARBA" id="ARBA00022801"/>
    </source>
</evidence>
<gene>
    <name evidence="4" type="ORF">WJX73_005901</name>
</gene>
<dbReference type="Proteomes" id="UP001465755">
    <property type="component" value="Unassembled WGS sequence"/>
</dbReference>
<accession>A0AAW1PJD6</accession>
<keyword evidence="5" id="KW-1185">Reference proteome</keyword>
<dbReference type="InterPro" id="IPR002833">
    <property type="entry name" value="PTH2"/>
</dbReference>
<reference evidence="4 5" key="1">
    <citation type="journal article" date="2024" name="Nat. Commun.">
        <title>Phylogenomics reveals the evolutionary origins of lichenization in chlorophyte algae.</title>
        <authorList>
            <person name="Puginier C."/>
            <person name="Libourel C."/>
            <person name="Otte J."/>
            <person name="Skaloud P."/>
            <person name="Haon M."/>
            <person name="Grisel S."/>
            <person name="Petersen M."/>
            <person name="Berrin J.G."/>
            <person name="Delaux P.M."/>
            <person name="Dal Grande F."/>
            <person name="Keller J."/>
        </authorList>
    </citation>
    <scope>NUCLEOTIDE SEQUENCE [LARGE SCALE GENOMIC DNA]</scope>
    <source>
        <strain evidence="4 5">SAG 2036</strain>
    </source>
</reference>
<dbReference type="Gene3D" id="3.40.1490.10">
    <property type="entry name" value="Bit1"/>
    <property type="match status" value="1"/>
</dbReference>
<evidence type="ECO:0000313" key="5">
    <source>
        <dbReference type="Proteomes" id="UP001465755"/>
    </source>
</evidence>
<dbReference type="PANTHER" id="PTHR46194:SF1">
    <property type="entry name" value="PEPTIDYL-TRNA HYDROLASE PTRHD1-RELATED"/>
    <property type="match status" value="1"/>
</dbReference>
<dbReference type="InterPro" id="IPR023476">
    <property type="entry name" value="Pep_tRNA_hydro_II_dom_sf"/>
</dbReference>
<evidence type="ECO:0000256" key="3">
    <source>
        <dbReference type="ARBA" id="ARBA00048707"/>
    </source>
</evidence>
<dbReference type="SUPFAM" id="SSF102462">
    <property type="entry name" value="Peptidyl-tRNA hydrolase II"/>
    <property type="match status" value="1"/>
</dbReference>
<dbReference type="AlphaFoldDB" id="A0AAW1PJD6"/>
<dbReference type="PANTHER" id="PTHR46194">
    <property type="entry name" value="PEPTIDYL-TRNA HYDROLASE PTRHD1-RELATED"/>
    <property type="match status" value="1"/>
</dbReference>
<evidence type="ECO:0000313" key="4">
    <source>
        <dbReference type="EMBL" id="KAK9809694.1"/>
    </source>
</evidence>